<dbReference type="AlphaFoldDB" id="A0A914Q938"/>
<dbReference type="Proteomes" id="UP000887578">
    <property type="component" value="Unplaced"/>
</dbReference>
<accession>A0A914Q938</accession>
<sequence length="183" mass="19500">MSSYRFSQLANRVIPLKSGPQISVSATVDPPAQIVYQEQASMIGRGVQSGLQNIGQISSRAISGIPTNAGKTPPPLEQFDPLNPGEWQLGAGGKLLPRLPEGTRVGKLVMGKYGLYDPKLRKRVEAYSAGLDAGKKSEAATPFDAALTNVAKALAFFCLGLGFYNAACITYGKEFIPLGKKQQ</sequence>
<organism evidence="1 2">
    <name type="scientific">Panagrolaimus davidi</name>
    <dbReference type="NCBI Taxonomy" id="227884"/>
    <lineage>
        <taxon>Eukaryota</taxon>
        <taxon>Metazoa</taxon>
        <taxon>Ecdysozoa</taxon>
        <taxon>Nematoda</taxon>
        <taxon>Chromadorea</taxon>
        <taxon>Rhabditida</taxon>
        <taxon>Tylenchina</taxon>
        <taxon>Panagrolaimomorpha</taxon>
        <taxon>Panagrolaimoidea</taxon>
        <taxon>Panagrolaimidae</taxon>
        <taxon>Panagrolaimus</taxon>
    </lineage>
</organism>
<evidence type="ECO:0000313" key="1">
    <source>
        <dbReference type="Proteomes" id="UP000887578"/>
    </source>
</evidence>
<reference evidence="2" key="1">
    <citation type="submission" date="2022-11" db="UniProtKB">
        <authorList>
            <consortium name="WormBaseParasite"/>
        </authorList>
    </citation>
    <scope>IDENTIFICATION</scope>
</reference>
<protein>
    <submittedName>
        <fullName evidence="2">Uncharacterized protein</fullName>
    </submittedName>
</protein>
<name>A0A914Q938_9BILA</name>
<keyword evidence="1" id="KW-1185">Reference proteome</keyword>
<evidence type="ECO:0000313" key="2">
    <source>
        <dbReference type="WBParaSite" id="PDA_v2.g25612.t1"/>
    </source>
</evidence>
<proteinExistence type="predicted"/>
<dbReference type="WBParaSite" id="PDA_v2.g25612.t1">
    <property type="protein sequence ID" value="PDA_v2.g25612.t1"/>
    <property type="gene ID" value="PDA_v2.g25612"/>
</dbReference>